<accession>A0A0P7YXQ1</accession>
<dbReference type="SUPFAM" id="SSF54862">
    <property type="entry name" value="4Fe-4S ferredoxins"/>
    <property type="match status" value="1"/>
</dbReference>
<dbReference type="EMBL" id="LJZR01000015">
    <property type="protein sequence ID" value="KPQ35014.1"/>
    <property type="molecule type" value="Genomic_DNA"/>
</dbReference>
<evidence type="ECO:0000313" key="2">
    <source>
        <dbReference type="Proteomes" id="UP000050465"/>
    </source>
</evidence>
<proteinExistence type="predicted"/>
<dbReference type="STRING" id="1666911.HLUCCA11_12655"/>
<dbReference type="Pfam" id="PF13370">
    <property type="entry name" value="Fer4_13"/>
    <property type="match status" value="1"/>
</dbReference>
<dbReference type="Proteomes" id="UP000050465">
    <property type="component" value="Unassembled WGS sequence"/>
</dbReference>
<evidence type="ECO:0000313" key="1">
    <source>
        <dbReference type="EMBL" id="KPQ35014.1"/>
    </source>
</evidence>
<dbReference type="PANTHER" id="PTHR45295:SF1">
    <property type="entry name" value="CHAPERONE PROTEIN DNAJ C76, CHLOROPLASTIC"/>
    <property type="match status" value="1"/>
</dbReference>
<dbReference type="AlphaFoldDB" id="A0A0P7YXQ1"/>
<organism evidence="1 2">
    <name type="scientific">Phormidesmis priestleyi Ana</name>
    <dbReference type="NCBI Taxonomy" id="1666911"/>
    <lineage>
        <taxon>Bacteria</taxon>
        <taxon>Bacillati</taxon>
        <taxon>Cyanobacteriota</taxon>
        <taxon>Cyanophyceae</taxon>
        <taxon>Leptolyngbyales</taxon>
        <taxon>Leptolyngbyaceae</taxon>
        <taxon>Phormidesmis</taxon>
    </lineage>
</organism>
<gene>
    <name evidence="1" type="primary">fer</name>
    <name evidence="1" type="ORF">HLUCCA11_12655</name>
</gene>
<dbReference type="PATRIC" id="fig|1666911.3.peg.4684"/>
<protein>
    <submittedName>
        <fullName evidence="1">Ferredoxin Fer</fullName>
    </submittedName>
</protein>
<dbReference type="Gene3D" id="3.30.70.20">
    <property type="match status" value="1"/>
</dbReference>
<sequence>MNPQDNHGRSGLEPELGGAFRDAQARTGLEPELGGQFRQSGVYVDELTCIGCTHCAHVARNTFYIEPDYGRARVIRQGGDSQALIQEAIDTCPVDCIHQVDYTELRQLERDRQHQVMPVVGFPADKAVVAVQKRRLKEKLKAKNARKQGI</sequence>
<name>A0A0P7YXQ1_9CYAN</name>
<dbReference type="PANTHER" id="PTHR45295">
    <property type="entry name" value="CHAPERONE PROTEIN DNAJ C76, CHLOROPLASTIC"/>
    <property type="match status" value="1"/>
</dbReference>
<comment type="caution">
    <text evidence="1">The sequence shown here is derived from an EMBL/GenBank/DDBJ whole genome shotgun (WGS) entry which is preliminary data.</text>
</comment>
<reference evidence="1 2" key="1">
    <citation type="submission" date="2015-09" db="EMBL/GenBank/DDBJ databases">
        <title>Identification and resolution of microdiversity through metagenomic sequencing of parallel consortia.</title>
        <authorList>
            <person name="Nelson W.C."/>
            <person name="Romine M.F."/>
            <person name="Lindemann S.R."/>
        </authorList>
    </citation>
    <scope>NUCLEOTIDE SEQUENCE [LARGE SCALE GENOMIC DNA]</scope>
    <source>
        <strain evidence="1">Ana</strain>
    </source>
</reference>